<feature type="domain" description="Methyltransferase type 11" evidence="1">
    <location>
        <begin position="48"/>
        <end position="152"/>
    </location>
</feature>
<dbReference type="PANTHER" id="PTHR43591">
    <property type="entry name" value="METHYLTRANSFERASE"/>
    <property type="match status" value="1"/>
</dbReference>
<dbReference type="CDD" id="cd02440">
    <property type="entry name" value="AdoMet_MTases"/>
    <property type="match status" value="1"/>
</dbReference>
<gene>
    <name evidence="2" type="ORF">CWE15_10645</name>
</gene>
<keyword evidence="3" id="KW-1185">Reference proteome</keyword>
<sequence>MKHWSQFWRSTNSLSSFSEGIAVEGYSAEIKEFWETSVAELGKNAVLVDIGTGNGALAVLMNDYSKAQKLSWQIHGVDAAEIKPKALEESNDIFKGRFDGIEFHPETDMAKMPFEDASVDCVVSQFAFEYGDESAVLAEIMRVLKPGGRFVMMGHHKKSAVHKSTDVGVKVLHHIMHETPLFAQAELYLAIATQALTNMDARAYQGTNEGQAIGRTVEWLLQYVQDKYKKEEEKLWVTDVCRRVINLLAEATTVEKAKENMRQLNIQYQLLTGHIDRLKDMSAASRTETQIKKLVTSAKKLGAEGDYAEMKQHDDVFAWTAQFVKQ</sequence>
<dbReference type="Proteomes" id="UP000286976">
    <property type="component" value="Unassembled WGS sequence"/>
</dbReference>
<accession>A0A432WW49</accession>
<dbReference type="Pfam" id="PF08241">
    <property type="entry name" value="Methyltransf_11"/>
    <property type="match status" value="1"/>
</dbReference>
<reference evidence="2 3" key="1">
    <citation type="journal article" date="2011" name="Front. Microbiol.">
        <title>Genomic signatures of strain selection and enhancement in Bacillus atrophaeus var. globigii, a historical biowarfare simulant.</title>
        <authorList>
            <person name="Gibbons H.S."/>
            <person name="Broomall S.M."/>
            <person name="McNew L.A."/>
            <person name="Daligault H."/>
            <person name="Chapman C."/>
            <person name="Bruce D."/>
            <person name="Karavis M."/>
            <person name="Krepps M."/>
            <person name="McGregor P.A."/>
            <person name="Hong C."/>
            <person name="Park K.H."/>
            <person name="Akmal A."/>
            <person name="Feldman A."/>
            <person name="Lin J.S."/>
            <person name="Chang W.E."/>
            <person name="Higgs B.W."/>
            <person name="Demirev P."/>
            <person name="Lindquist J."/>
            <person name="Liem A."/>
            <person name="Fochler E."/>
            <person name="Read T.D."/>
            <person name="Tapia R."/>
            <person name="Johnson S."/>
            <person name="Bishop-Lilly K.A."/>
            <person name="Detter C."/>
            <person name="Han C."/>
            <person name="Sozhamannan S."/>
            <person name="Rosenzweig C.N."/>
            <person name="Skowronski E.W."/>
        </authorList>
    </citation>
    <scope>NUCLEOTIDE SEQUENCE [LARGE SCALE GENOMIC DNA]</scope>
    <source>
        <strain evidence="2 3">AIT1</strain>
    </source>
</reference>
<organism evidence="2 3">
    <name type="scientific">Aliidiomarina taiwanensis</name>
    <dbReference type="NCBI Taxonomy" id="946228"/>
    <lineage>
        <taxon>Bacteria</taxon>
        <taxon>Pseudomonadati</taxon>
        <taxon>Pseudomonadota</taxon>
        <taxon>Gammaproteobacteria</taxon>
        <taxon>Alteromonadales</taxon>
        <taxon>Idiomarinaceae</taxon>
        <taxon>Aliidiomarina</taxon>
    </lineage>
</organism>
<comment type="caution">
    <text evidence="2">The sequence shown here is derived from an EMBL/GenBank/DDBJ whole genome shotgun (WGS) entry which is preliminary data.</text>
</comment>
<proteinExistence type="predicted"/>
<dbReference type="EMBL" id="PIPQ01000009">
    <property type="protein sequence ID" value="RUO37969.1"/>
    <property type="molecule type" value="Genomic_DNA"/>
</dbReference>
<dbReference type="SUPFAM" id="SSF53335">
    <property type="entry name" value="S-adenosyl-L-methionine-dependent methyltransferases"/>
    <property type="match status" value="1"/>
</dbReference>
<dbReference type="OrthoDB" id="5974463at2"/>
<dbReference type="InterPro" id="IPR013216">
    <property type="entry name" value="Methyltransf_11"/>
</dbReference>
<evidence type="ECO:0000259" key="1">
    <source>
        <dbReference type="Pfam" id="PF08241"/>
    </source>
</evidence>
<protein>
    <recommendedName>
        <fullName evidence="1">Methyltransferase type 11 domain-containing protein</fullName>
    </recommendedName>
</protein>
<dbReference type="AlphaFoldDB" id="A0A432WW49"/>
<evidence type="ECO:0000313" key="2">
    <source>
        <dbReference type="EMBL" id="RUO37969.1"/>
    </source>
</evidence>
<evidence type="ECO:0000313" key="3">
    <source>
        <dbReference type="Proteomes" id="UP000286976"/>
    </source>
</evidence>
<dbReference type="InterPro" id="IPR029063">
    <property type="entry name" value="SAM-dependent_MTases_sf"/>
</dbReference>
<dbReference type="Gene3D" id="3.40.50.150">
    <property type="entry name" value="Vaccinia Virus protein VP39"/>
    <property type="match status" value="1"/>
</dbReference>
<name>A0A432WW49_9GAMM</name>
<dbReference type="GO" id="GO:0008757">
    <property type="term" value="F:S-adenosylmethionine-dependent methyltransferase activity"/>
    <property type="evidence" value="ECO:0007669"/>
    <property type="project" value="InterPro"/>
</dbReference>
<dbReference type="RefSeq" id="WP_126758066.1">
    <property type="nucleotide sequence ID" value="NZ_PIPQ01000009.1"/>
</dbReference>